<evidence type="ECO:0000256" key="8">
    <source>
        <dbReference type="ARBA" id="ARBA00023014"/>
    </source>
</evidence>
<keyword evidence="7" id="KW-0408">Iron</keyword>
<evidence type="ECO:0000256" key="4">
    <source>
        <dbReference type="ARBA" id="ARBA00022643"/>
    </source>
</evidence>
<evidence type="ECO:0000256" key="3">
    <source>
        <dbReference type="ARBA" id="ARBA00022630"/>
    </source>
</evidence>
<evidence type="ECO:0000256" key="7">
    <source>
        <dbReference type="ARBA" id="ARBA00023004"/>
    </source>
</evidence>
<dbReference type="PANTHER" id="PTHR43673:SF2">
    <property type="entry name" value="NITROREDUCTASE"/>
    <property type="match status" value="1"/>
</dbReference>
<dbReference type="PROSITE" id="PS00198">
    <property type="entry name" value="4FE4S_FER_1"/>
    <property type="match status" value="1"/>
</dbReference>
<reference evidence="11" key="1">
    <citation type="journal article" date="2019" name="Int. J. Syst. Evol. Microbiol.">
        <title>The Global Catalogue of Microorganisms (GCM) 10K type strain sequencing project: providing services to taxonomists for standard genome sequencing and annotation.</title>
        <authorList>
            <consortium name="The Broad Institute Genomics Platform"/>
            <consortium name="The Broad Institute Genome Sequencing Center for Infectious Disease"/>
            <person name="Wu L."/>
            <person name="Ma J."/>
        </authorList>
    </citation>
    <scope>NUCLEOTIDE SEQUENCE [LARGE SCALE GENOMIC DNA]</scope>
    <source>
        <strain evidence="11">KACC 12597</strain>
    </source>
</reference>
<keyword evidence="4" id="KW-0288">FMN</keyword>
<feature type="domain" description="4Fe-4S ferredoxin-type" evidence="9">
    <location>
        <begin position="12"/>
        <end position="41"/>
    </location>
</feature>
<evidence type="ECO:0000256" key="5">
    <source>
        <dbReference type="ARBA" id="ARBA00022723"/>
    </source>
</evidence>
<evidence type="ECO:0000313" key="10">
    <source>
        <dbReference type="EMBL" id="MFD2112102.1"/>
    </source>
</evidence>
<evidence type="ECO:0000313" key="11">
    <source>
        <dbReference type="Proteomes" id="UP001597337"/>
    </source>
</evidence>
<accession>A0ABW4Y7F0</accession>
<gene>
    <name evidence="10" type="ORF">ACFSJC_09655</name>
</gene>
<dbReference type="PROSITE" id="PS51379">
    <property type="entry name" value="4FE4S_FER_2"/>
    <property type="match status" value="2"/>
</dbReference>
<evidence type="ECO:0000256" key="1">
    <source>
        <dbReference type="ARBA" id="ARBA00001917"/>
    </source>
</evidence>
<keyword evidence="11" id="KW-1185">Reference proteome</keyword>
<evidence type="ECO:0000256" key="6">
    <source>
        <dbReference type="ARBA" id="ARBA00023002"/>
    </source>
</evidence>
<dbReference type="InterPro" id="IPR029479">
    <property type="entry name" value="Nitroreductase"/>
</dbReference>
<dbReference type="InterPro" id="IPR000415">
    <property type="entry name" value="Nitroreductase-like"/>
</dbReference>
<evidence type="ECO:0000259" key="9">
    <source>
        <dbReference type="PROSITE" id="PS51379"/>
    </source>
</evidence>
<dbReference type="SUPFAM" id="SSF55469">
    <property type="entry name" value="FMN-dependent nitroreductase-like"/>
    <property type="match status" value="1"/>
</dbReference>
<dbReference type="Pfam" id="PF00881">
    <property type="entry name" value="Nitroreductase"/>
    <property type="match status" value="1"/>
</dbReference>
<keyword evidence="3" id="KW-0285">Flavoprotein</keyword>
<dbReference type="InterPro" id="IPR017896">
    <property type="entry name" value="4Fe4S_Fe-S-bd"/>
</dbReference>
<dbReference type="EMBL" id="JBHUHX010000018">
    <property type="protein sequence ID" value="MFD2112102.1"/>
    <property type="molecule type" value="Genomic_DNA"/>
</dbReference>
<name>A0ABW4Y7F0_9GAMM</name>
<dbReference type="InterPro" id="IPR017900">
    <property type="entry name" value="4Fe4S_Fe_S_CS"/>
</dbReference>
<comment type="caution">
    <text evidence="10">The sequence shown here is derived from an EMBL/GenBank/DDBJ whole genome shotgun (WGS) entry which is preliminary data.</text>
</comment>
<comment type="similarity">
    <text evidence="2">Belongs to the nitroreductase family.</text>
</comment>
<dbReference type="SUPFAM" id="SSF54862">
    <property type="entry name" value="4Fe-4S ferredoxins"/>
    <property type="match status" value="1"/>
</dbReference>
<dbReference type="Pfam" id="PF13237">
    <property type="entry name" value="Fer4_10"/>
    <property type="match status" value="1"/>
</dbReference>
<keyword evidence="8" id="KW-0411">Iron-sulfur</keyword>
<dbReference type="PANTHER" id="PTHR43673">
    <property type="entry name" value="NAD(P)H NITROREDUCTASE YDGI-RELATED"/>
    <property type="match status" value="1"/>
</dbReference>
<evidence type="ECO:0000256" key="2">
    <source>
        <dbReference type="ARBA" id="ARBA00007118"/>
    </source>
</evidence>
<protein>
    <submittedName>
        <fullName evidence="10">Nitroreductase family protein</fullName>
    </submittedName>
</protein>
<comment type="cofactor">
    <cofactor evidence="1">
        <name>FMN</name>
        <dbReference type="ChEBI" id="CHEBI:58210"/>
    </cofactor>
</comment>
<dbReference type="Proteomes" id="UP001597337">
    <property type="component" value="Unassembled WGS sequence"/>
</dbReference>
<feature type="domain" description="4Fe-4S ferredoxin-type" evidence="9">
    <location>
        <begin position="53"/>
        <end position="73"/>
    </location>
</feature>
<proteinExistence type="inferred from homology"/>
<keyword evidence="6" id="KW-0560">Oxidoreductase</keyword>
<organism evidence="10 11">
    <name type="scientific">Thiorhodococcus fuscus</name>
    <dbReference type="NCBI Taxonomy" id="527200"/>
    <lineage>
        <taxon>Bacteria</taxon>
        <taxon>Pseudomonadati</taxon>
        <taxon>Pseudomonadota</taxon>
        <taxon>Gammaproteobacteria</taxon>
        <taxon>Chromatiales</taxon>
        <taxon>Chromatiaceae</taxon>
        <taxon>Thiorhodococcus</taxon>
    </lineage>
</organism>
<sequence length="306" mass="33901">MAIPTSRTTIAATIQLDPERCNGCGLCVSVCKDNELVLTEGRVAFSGHPLFGCIGCGHCMAICPTGAIRIQGRTLSPDDLFDLPEHGSATPYAPLHALLQRRRSIREFQARPVEPELIDKILAAAQTAPMGIPPSDVHLLVLDGQEKVTAFARDFCDYLDGMRWLVSDWMLWLMRPFWGKANDALFRDFVRPTIDTFTEQMHQGVNMVTYDAPLAIYFYGSAYCDPADPIVAATYAMIAGESLGLGTCMIGSIHPMIQQGRKAKAFREAHGIRSASREGLFVIFGHPHLRYRQGIRRTFAAVDWAR</sequence>
<dbReference type="Gene3D" id="3.40.109.10">
    <property type="entry name" value="NADH Oxidase"/>
    <property type="match status" value="1"/>
</dbReference>
<dbReference type="Gene3D" id="3.30.70.20">
    <property type="match status" value="2"/>
</dbReference>
<keyword evidence="5" id="KW-0479">Metal-binding</keyword>
<dbReference type="RefSeq" id="WP_386026105.1">
    <property type="nucleotide sequence ID" value="NZ_JBHUHX010000018.1"/>
</dbReference>